<keyword evidence="2" id="KW-0812">Transmembrane</keyword>
<sequence length="155" mass="15595">MTGDDTENDPGHPADDAAPAPTTDAGAAAVGLTAEEQAVPDFDVPEPPSFGGASADLPVPDEVAAEPMIPPPPVFDDAVGTGAPDTPRPVSRAAQRAQNEQPTAPAVSYIDVPSQEMPGSADGNSYRGWTVAIYAGLTVLFLGAVGLMVFLGLGG</sequence>
<evidence type="ECO:0000256" key="1">
    <source>
        <dbReference type="SAM" id="MobiDB-lite"/>
    </source>
</evidence>
<organism evidence="3 4">
    <name type="scientific">Microbacterium ginsengiterrae</name>
    <dbReference type="NCBI Taxonomy" id="546115"/>
    <lineage>
        <taxon>Bacteria</taxon>
        <taxon>Bacillati</taxon>
        <taxon>Actinomycetota</taxon>
        <taxon>Actinomycetes</taxon>
        <taxon>Micrococcales</taxon>
        <taxon>Microbacteriaceae</taxon>
        <taxon>Microbacterium</taxon>
    </lineage>
</organism>
<dbReference type="RefSeq" id="WP_184282044.1">
    <property type="nucleotide sequence ID" value="NZ_BAAAPG010000001.1"/>
</dbReference>
<keyword evidence="2" id="KW-1133">Transmembrane helix</keyword>
<gene>
    <name evidence="3" type="ORF">HD600_001049</name>
</gene>
<keyword evidence="4" id="KW-1185">Reference proteome</keyword>
<dbReference type="AlphaFoldDB" id="A0A7W9CBH9"/>
<feature type="compositionally biased region" description="Low complexity" evidence="1">
    <location>
        <begin position="16"/>
        <end position="29"/>
    </location>
</feature>
<evidence type="ECO:0000313" key="4">
    <source>
        <dbReference type="Proteomes" id="UP000517712"/>
    </source>
</evidence>
<proteinExistence type="predicted"/>
<comment type="caution">
    <text evidence="3">The sequence shown here is derived from an EMBL/GenBank/DDBJ whole genome shotgun (WGS) entry which is preliminary data.</text>
</comment>
<protein>
    <submittedName>
        <fullName evidence="3">Uncharacterized protein</fullName>
    </submittedName>
</protein>
<dbReference type="Proteomes" id="UP000517712">
    <property type="component" value="Unassembled WGS sequence"/>
</dbReference>
<evidence type="ECO:0000313" key="3">
    <source>
        <dbReference type="EMBL" id="MBB5742552.1"/>
    </source>
</evidence>
<accession>A0A7W9CBH9</accession>
<feature type="transmembrane region" description="Helical" evidence="2">
    <location>
        <begin position="131"/>
        <end position="153"/>
    </location>
</feature>
<dbReference type="EMBL" id="JACHMU010000001">
    <property type="protein sequence ID" value="MBB5742552.1"/>
    <property type="molecule type" value="Genomic_DNA"/>
</dbReference>
<evidence type="ECO:0000256" key="2">
    <source>
        <dbReference type="SAM" id="Phobius"/>
    </source>
</evidence>
<reference evidence="3 4" key="1">
    <citation type="submission" date="2020-08" db="EMBL/GenBank/DDBJ databases">
        <title>Sequencing the genomes of 1000 actinobacteria strains.</title>
        <authorList>
            <person name="Klenk H.-P."/>
        </authorList>
    </citation>
    <scope>NUCLEOTIDE SEQUENCE [LARGE SCALE GENOMIC DNA]</scope>
    <source>
        <strain evidence="3 4">DSM 24823</strain>
    </source>
</reference>
<feature type="region of interest" description="Disordered" evidence="1">
    <location>
        <begin position="1"/>
        <end position="110"/>
    </location>
</feature>
<keyword evidence="2" id="KW-0472">Membrane</keyword>
<name>A0A7W9CBH9_9MICO</name>